<feature type="transmembrane region" description="Helical" evidence="1">
    <location>
        <begin position="43"/>
        <end position="61"/>
    </location>
</feature>
<dbReference type="AlphaFoldDB" id="A0A1W1XYN7"/>
<evidence type="ECO:0000256" key="1">
    <source>
        <dbReference type="SAM" id="Phobius"/>
    </source>
</evidence>
<feature type="transmembrane region" description="Helical" evidence="1">
    <location>
        <begin position="231"/>
        <end position="250"/>
    </location>
</feature>
<keyword evidence="1" id="KW-0472">Membrane</keyword>
<feature type="transmembrane region" description="Helical" evidence="1">
    <location>
        <begin position="262"/>
        <end position="281"/>
    </location>
</feature>
<dbReference type="Proteomes" id="UP000192761">
    <property type="component" value="Unassembled WGS sequence"/>
</dbReference>
<evidence type="ECO:0000313" key="2">
    <source>
        <dbReference type="EMBL" id="SMC29080.1"/>
    </source>
</evidence>
<evidence type="ECO:0000313" key="3">
    <source>
        <dbReference type="Proteomes" id="UP000192761"/>
    </source>
</evidence>
<reference evidence="2 3" key="1">
    <citation type="submission" date="2017-04" db="EMBL/GenBank/DDBJ databases">
        <authorList>
            <person name="Afonso C.L."/>
            <person name="Miller P.J."/>
            <person name="Scott M.A."/>
            <person name="Spackman E."/>
            <person name="Goraichik I."/>
            <person name="Dimitrov K.M."/>
            <person name="Suarez D.L."/>
            <person name="Swayne D.E."/>
        </authorList>
    </citation>
    <scope>NUCLEOTIDE SEQUENCE [LARGE SCALE GENOMIC DNA]</scope>
    <source>
        <strain evidence="2 3">DSM 23236</strain>
    </source>
</reference>
<gene>
    <name evidence="2" type="ORF">SAMN02745857_03582</name>
</gene>
<feature type="transmembrane region" description="Helical" evidence="1">
    <location>
        <begin position="20"/>
        <end position="37"/>
    </location>
</feature>
<accession>A0A1W1XYN7</accession>
<name>A0A1W1XYN7_9NEIS</name>
<sequence length="397" mass="43550">MAINAPKPQRLLHPRATRGVLMALLLAIAALCWLVPGSLADNALWQLPITLLCGLMAAWSWRRHAVLTLWQDGSQIAVTAGARGRIRRADITAYSLSPCASGALLQLHIAYRLQNESKGLIKPVISVLLEAEHLPAVRSWLDGLPEQAGPPAVDPTVSADARLGATPAERERTVLRATWLMTFLVGLAMPANLFFLIAARAWLWLPPLLMVLVALGMLWRGRAGMATPLPGVARPSVGLLLYAAVFMQFMLQPVSPILLDSWWPAMLLALVGTLPLVLLAWRSRRRNGENLDLDADFNAVLPLFALPAFLLQLAFQINLQWPAEIVSAQRHTLQVEANCGAEHCNRLTVEGIAQPLYAYTNWRYPLQVGQPVCLTQRRGVLGMAWYAATPGPECPPR</sequence>
<protein>
    <submittedName>
        <fullName evidence="2">Uncharacterized protein</fullName>
    </submittedName>
</protein>
<keyword evidence="1" id="KW-0812">Transmembrane</keyword>
<keyword evidence="3" id="KW-1185">Reference proteome</keyword>
<keyword evidence="1" id="KW-1133">Transmembrane helix</keyword>
<feature type="transmembrane region" description="Helical" evidence="1">
    <location>
        <begin position="201"/>
        <end position="219"/>
    </location>
</feature>
<organism evidence="2 3">
    <name type="scientific">Andreprevotia lacus DSM 23236</name>
    <dbReference type="NCBI Taxonomy" id="1121001"/>
    <lineage>
        <taxon>Bacteria</taxon>
        <taxon>Pseudomonadati</taxon>
        <taxon>Pseudomonadota</taxon>
        <taxon>Betaproteobacteria</taxon>
        <taxon>Neisseriales</taxon>
        <taxon>Chitinibacteraceae</taxon>
        <taxon>Andreprevotia</taxon>
    </lineage>
</organism>
<feature type="transmembrane region" description="Helical" evidence="1">
    <location>
        <begin position="177"/>
        <end position="195"/>
    </location>
</feature>
<dbReference type="STRING" id="1121001.SAMN02745857_03582"/>
<proteinExistence type="predicted"/>
<dbReference type="RefSeq" id="WP_139798950.1">
    <property type="nucleotide sequence ID" value="NZ_FWXD01000029.1"/>
</dbReference>
<dbReference type="EMBL" id="FWXD01000029">
    <property type="protein sequence ID" value="SMC29080.1"/>
    <property type="molecule type" value="Genomic_DNA"/>
</dbReference>